<dbReference type="EMBL" id="OZ022405">
    <property type="protein sequence ID" value="CAK9435496.1"/>
    <property type="molecule type" value="Genomic_DNA"/>
</dbReference>
<gene>
    <name evidence="3" type="ORF">LODBEIA_P02230</name>
</gene>
<feature type="transmembrane region" description="Helical" evidence="1">
    <location>
        <begin position="84"/>
        <end position="104"/>
    </location>
</feature>
<feature type="transmembrane region" description="Helical" evidence="1">
    <location>
        <begin position="221"/>
        <end position="237"/>
    </location>
</feature>
<feature type="domain" description="Phosphatidic acid phosphatase type 2/haloperoxidase" evidence="2">
    <location>
        <begin position="174"/>
        <end position="264"/>
    </location>
</feature>
<keyword evidence="4" id="KW-1185">Reference proteome</keyword>
<name>A0ABP0ZCT0_9ASCO</name>
<dbReference type="Pfam" id="PF01569">
    <property type="entry name" value="PAP2"/>
    <property type="match status" value="1"/>
</dbReference>
<dbReference type="PANTHER" id="PTHR31310">
    <property type="match status" value="1"/>
</dbReference>
<dbReference type="Gene3D" id="1.20.144.10">
    <property type="entry name" value="Phosphatidic acid phosphatase type 2/haloperoxidase"/>
    <property type="match status" value="1"/>
</dbReference>
<dbReference type="InterPro" id="IPR000326">
    <property type="entry name" value="PAP2/HPO"/>
</dbReference>
<feature type="transmembrane region" description="Helical" evidence="1">
    <location>
        <begin position="190"/>
        <end position="214"/>
    </location>
</feature>
<dbReference type="CDD" id="cd03386">
    <property type="entry name" value="PAP2_Aur1_like"/>
    <property type="match status" value="1"/>
</dbReference>
<protein>
    <recommendedName>
        <fullName evidence="2">Phosphatidic acid phosphatase type 2/haloperoxidase domain-containing protein</fullName>
    </recommendedName>
</protein>
<feature type="transmembrane region" description="Helical" evidence="1">
    <location>
        <begin position="243"/>
        <end position="262"/>
    </location>
</feature>
<feature type="transmembrane region" description="Helical" evidence="1">
    <location>
        <begin position="116"/>
        <end position="136"/>
    </location>
</feature>
<evidence type="ECO:0000313" key="3">
    <source>
        <dbReference type="EMBL" id="CAK9435496.1"/>
    </source>
</evidence>
<proteinExistence type="predicted"/>
<organism evidence="3 4">
    <name type="scientific">Lodderomyces beijingensis</name>
    <dbReference type="NCBI Taxonomy" id="1775926"/>
    <lineage>
        <taxon>Eukaryota</taxon>
        <taxon>Fungi</taxon>
        <taxon>Dikarya</taxon>
        <taxon>Ascomycota</taxon>
        <taxon>Saccharomycotina</taxon>
        <taxon>Pichiomycetes</taxon>
        <taxon>Debaryomycetaceae</taxon>
        <taxon>Candida/Lodderomyces clade</taxon>
        <taxon>Lodderomyces</taxon>
    </lineage>
</organism>
<reference evidence="3 4" key="1">
    <citation type="submission" date="2024-03" db="EMBL/GenBank/DDBJ databases">
        <authorList>
            <person name="Brejova B."/>
        </authorList>
    </citation>
    <scope>NUCLEOTIDE SEQUENCE [LARGE SCALE GENOMIC DNA]</scope>
    <source>
        <strain evidence="3 4">CBS 14171</strain>
    </source>
</reference>
<dbReference type="PANTHER" id="PTHR31310:SF8">
    <property type="entry name" value="INOSITOLPHOSPHOTRANSFERASE 1"/>
    <property type="match status" value="1"/>
</dbReference>
<dbReference type="RefSeq" id="XP_066827161.1">
    <property type="nucleotide sequence ID" value="XM_066972206.1"/>
</dbReference>
<accession>A0ABP0ZCT0</accession>
<dbReference type="InterPro" id="IPR052185">
    <property type="entry name" value="IPC_Synthase-Related"/>
</dbReference>
<dbReference type="Proteomes" id="UP001497383">
    <property type="component" value="Chromosome 1"/>
</dbReference>
<evidence type="ECO:0000259" key="2">
    <source>
        <dbReference type="Pfam" id="PF01569"/>
    </source>
</evidence>
<keyword evidence="1" id="KW-0812">Transmembrane</keyword>
<evidence type="ECO:0000256" key="1">
    <source>
        <dbReference type="SAM" id="Phobius"/>
    </source>
</evidence>
<evidence type="ECO:0000313" key="4">
    <source>
        <dbReference type="Proteomes" id="UP001497383"/>
    </source>
</evidence>
<keyword evidence="1" id="KW-0472">Membrane</keyword>
<dbReference type="GeneID" id="92205419"/>
<keyword evidence="1" id="KW-1133">Transmembrane helix</keyword>
<sequence>MVYLMIWPSTFFISVQLQRFCRSPYSFPPQHANFQNGPHHTDLTFFKFLTIEQVNSNAQRINTKIITRGIKSASHNLPFNSWHLAPAFLLTSSWLILNFDYLLIEPIRTWKDILAWTSYVLGHVTVPILTAVWLYAFHAPGVVKSYGFDGEDFPDSEANYEMLGYAAGLIRVDDALGTHWNSKGFRMSPIVFGAVPSLHSAMAVMTFFFVAFYARWTILKLAALGFVILQWWSTLYFDHHCRLDLYAGMSYAICWFTIIYLWRLQKLNARVVQKRLNWQFNDGGSTMGMRVFRNTSLQSTR</sequence>